<dbReference type="Gene3D" id="1.10.260.40">
    <property type="entry name" value="lambda repressor-like DNA-binding domains"/>
    <property type="match status" value="1"/>
</dbReference>
<dbReference type="Pfam" id="PF01381">
    <property type="entry name" value="HTH_3"/>
    <property type="match status" value="1"/>
</dbReference>
<name>A0A1K1QU19_9PSEU</name>
<evidence type="ECO:0000313" key="3">
    <source>
        <dbReference type="EMBL" id="SFW63368.1"/>
    </source>
</evidence>
<dbReference type="AlphaFoldDB" id="A0A1K1QU19"/>
<dbReference type="EMBL" id="FPJG01000006">
    <property type="protein sequence ID" value="SFW63368.1"/>
    <property type="molecule type" value="Genomic_DNA"/>
</dbReference>
<dbReference type="PANTHER" id="PTHR46797">
    <property type="entry name" value="HTH-TYPE TRANSCRIPTIONAL REGULATOR"/>
    <property type="match status" value="1"/>
</dbReference>
<dbReference type="RefSeq" id="WP_072476198.1">
    <property type="nucleotide sequence ID" value="NZ_FPJG01000006.1"/>
</dbReference>
<dbReference type="OrthoDB" id="5584941at2"/>
<dbReference type="InterPro" id="IPR011051">
    <property type="entry name" value="RmlC_Cupin_sf"/>
</dbReference>
<evidence type="ECO:0000256" key="1">
    <source>
        <dbReference type="ARBA" id="ARBA00023125"/>
    </source>
</evidence>
<feature type="domain" description="HTH cro/C1-type" evidence="2">
    <location>
        <begin position="13"/>
        <end position="67"/>
    </location>
</feature>
<dbReference type="InterPro" id="IPR010982">
    <property type="entry name" value="Lambda_DNA-bd_dom_sf"/>
</dbReference>
<evidence type="ECO:0000313" key="4">
    <source>
        <dbReference type="Proteomes" id="UP000182740"/>
    </source>
</evidence>
<dbReference type="SUPFAM" id="SSF51182">
    <property type="entry name" value="RmlC-like cupins"/>
    <property type="match status" value="1"/>
</dbReference>
<dbReference type="GO" id="GO:0005829">
    <property type="term" value="C:cytosol"/>
    <property type="evidence" value="ECO:0007669"/>
    <property type="project" value="TreeGrafter"/>
</dbReference>
<protein>
    <submittedName>
        <fullName evidence="3">Helix-turn-helix</fullName>
    </submittedName>
</protein>
<evidence type="ECO:0000259" key="2">
    <source>
        <dbReference type="PROSITE" id="PS50943"/>
    </source>
</evidence>
<dbReference type="GO" id="GO:0003700">
    <property type="term" value="F:DNA-binding transcription factor activity"/>
    <property type="evidence" value="ECO:0007669"/>
    <property type="project" value="TreeGrafter"/>
</dbReference>
<dbReference type="PANTHER" id="PTHR46797:SF1">
    <property type="entry name" value="METHYLPHOSPHONATE SYNTHASE"/>
    <property type="match status" value="1"/>
</dbReference>
<dbReference type="InterPro" id="IPR014710">
    <property type="entry name" value="RmlC-like_jellyroll"/>
</dbReference>
<dbReference type="SUPFAM" id="SSF47413">
    <property type="entry name" value="lambda repressor-like DNA-binding domains"/>
    <property type="match status" value="1"/>
</dbReference>
<dbReference type="STRING" id="546364.SAMN04489730_2244"/>
<organism evidence="3 4">
    <name type="scientific">Amycolatopsis australiensis</name>
    <dbReference type="NCBI Taxonomy" id="546364"/>
    <lineage>
        <taxon>Bacteria</taxon>
        <taxon>Bacillati</taxon>
        <taxon>Actinomycetota</taxon>
        <taxon>Actinomycetes</taxon>
        <taxon>Pseudonocardiales</taxon>
        <taxon>Pseudonocardiaceae</taxon>
        <taxon>Amycolatopsis</taxon>
    </lineage>
</organism>
<dbReference type="PROSITE" id="PS50943">
    <property type="entry name" value="HTH_CROC1"/>
    <property type="match status" value="1"/>
</dbReference>
<reference evidence="4" key="1">
    <citation type="submission" date="2016-11" db="EMBL/GenBank/DDBJ databases">
        <authorList>
            <person name="Varghese N."/>
            <person name="Submissions S."/>
        </authorList>
    </citation>
    <scope>NUCLEOTIDE SEQUENCE [LARGE SCALE GENOMIC DNA]</scope>
    <source>
        <strain evidence="4">DSM 44671</strain>
    </source>
</reference>
<keyword evidence="4" id="KW-1185">Reference proteome</keyword>
<dbReference type="Gene3D" id="2.60.120.10">
    <property type="entry name" value="Jelly Rolls"/>
    <property type="match status" value="1"/>
</dbReference>
<accession>A0A1K1QU19</accession>
<dbReference type="SMART" id="SM00530">
    <property type="entry name" value="HTH_XRE"/>
    <property type="match status" value="1"/>
</dbReference>
<dbReference type="CDD" id="cd00093">
    <property type="entry name" value="HTH_XRE"/>
    <property type="match status" value="1"/>
</dbReference>
<dbReference type="InterPro" id="IPR001387">
    <property type="entry name" value="Cro/C1-type_HTH"/>
</dbReference>
<keyword evidence="1" id="KW-0238">DNA-binding</keyword>
<sequence>MDQSPTSPLAFNLRRLRKARGLTVVDLARTSRTARATLTQLEAGTGNPTLETLYALANALGVPLADLIAERPPAPPSRVTRRGEGVRVAGKSVEAWLLDRTPAAEIYDFTLTTSEIQQSEPHPPGTWEHLHLHTGRIRTGPAESPIELGPGDYAAFAADVAHVYERIGTARVTGTLIITRESP</sequence>
<gene>
    <name evidence="3" type="ORF">SAMN04489730_2244</name>
</gene>
<dbReference type="InterPro" id="IPR050807">
    <property type="entry name" value="TransReg_Diox_bact_type"/>
</dbReference>
<dbReference type="Proteomes" id="UP000182740">
    <property type="component" value="Unassembled WGS sequence"/>
</dbReference>
<dbReference type="GO" id="GO:0003677">
    <property type="term" value="F:DNA binding"/>
    <property type="evidence" value="ECO:0007669"/>
    <property type="project" value="UniProtKB-KW"/>
</dbReference>
<proteinExistence type="predicted"/>